<reference evidence="3" key="1">
    <citation type="journal article" date="2020" name="Phytopathology">
        <title>Genomic acquisitions in emerging populations of Xanthomonas vasicola pv. vasculorum infecting corn in the U.S. and Argentina.</title>
        <authorList>
            <person name="Perez-Quintero A.L."/>
        </authorList>
    </citation>
    <scope>NUCLEOTIDE SEQUENCE [LARGE SCALE GENOMIC DNA]</scope>
    <source>
        <strain evidence="3">Xvh-L</strain>
    </source>
</reference>
<evidence type="ECO:0000256" key="1">
    <source>
        <dbReference type="SAM" id="Phobius"/>
    </source>
</evidence>
<name>A0ABD7S791_XANVA</name>
<accession>A0ABD7S791</accession>
<protein>
    <submittedName>
        <fullName evidence="2">Uncharacterized protein</fullName>
    </submittedName>
</protein>
<keyword evidence="1" id="KW-0472">Membrane</keyword>
<dbReference type="Proteomes" id="UP000320455">
    <property type="component" value="Unassembled WGS sequence"/>
</dbReference>
<keyword evidence="1" id="KW-0812">Transmembrane</keyword>
<evidence type="ECO:0000313" key="3">
    <source>
        <dbReference type="Proteomes" id="UP000320455"/>
    </source>
</evidence>
<keyword evidence="1" id="KW-1133">Transmembrane helix</keyword>
<proteinExistence type="predicted"/>
<sequence>MVVLFTVSVGVPSDGDHVMQATRVPMLITLVVAAIATVSCLVAGPVALRLARQTGAAVLALILLLLLLLLFGLSLPGLMA</sequence>
<feature type="transmembrane region" description="Helical" evidence="1">
    <location>
        <begin position="25"/>
        <end position="48"/>
    </location>
</feature>
<dbReference type="EMBL" id="VOCK01000031">
    <property type="protein sequence ID" value="TWQ51030.1"/>
    <property type="molecule type" value="Genomic_DNA"/>
</dbReference>
<keyword evidence="3" id="KW-1185">Reference proteome</keyword>
<feature type="transmembrane region" description="Helical" evidence="1">
    <location>
        <begin position="55"/>
        <end position="75"/>
    </location>
</feature>
<evidence type="ECO:0000313" key="2">
    <source>
        <dbReference type="EMBL" id="TWQ51030.1"/>
    </source>
</evidence>
<comment type="caution">
    <text evidence="2">The sequence shown here is derived from an EMBL/GenBank/DDBJ whole genome shotgun (WGS) entry which is preliminary data.</text>
</comment>
<dbReference type="AlphaFoldDB" id="A0ABD7S791"/>
<gene>
    <name evidence="2" type="ORF">FQK01_16730</name>
</gene>
<organism evidence="2 3">
    <name type="scientific">Xanthomonas vasicola</name>
    <dbReference type="NCBI Taxonomy" id="56459"/>
    <lineage>
        <taxon>Bacteria</taxon>
        <taxon>Pseudomonadati</taxon>
        <taxon>Pseudomonadota</taxon>
        <taxon>Gammaproteobacteria</taxon>
        <taxon>Lysobacterales</taxon>
        <taxon>Lysobacteraceae</taxon>
        <taxon>Xanthomonas</taxon>
    </lineage>
</organism>